<dbReference type="InterPro" id="IPR035984">
    <property type="entry name" value="Acyl-CoA-binding_sf"/>
</dbReference>
<evidence type="ECO:0000313" key="3">
    <source>
        <dbReference type="Proteomes" id="UP000835052"/>
    </source>
</evidence>
<protein>
    <submittedName>
        <fullName evidence="2">Uncharacterized protein</fullName>
    </submittedName>
</protein>
<dbReference type="EMBL" id="CAJGYM010000008">
    <property type="protein sequence ID" value="CAD6188379.1"/>
    <property type="molecule type" value="Genomic_DNA"/>
</dbReference>
<reference evidence="2" key="1">
    <citation type="submission" date="2020-10" db="EMBL/GenBank/DDBJ databases">
        <authorList>
            <person name="Kikuchi T."/>
        </authorList>
    </citation>
    <scope>NUCLEOTIDE SEQUENCE</scope>
    <source>
        <strain evidence="2">NKZ352</strain>
    </source>
</reference>
<comment type="caution">
    <text evidence="2">The sequence shown here is derived from an EMBL/GenBank/DDBJ whole genome shotgun (WGS) entry which is preliminary data.</text>
</comment>
<dbReference type="OrthoDB" id="346910at2759"/>
<gene>
    <name evidence="2" type="ORF">CAUJ_LOCUS4298</name>
</gene>
<feature type="coiled-coil region" evidence="1">
    <location>
        <begin position="94"/>
        <end position="121"/>
    </location>
</feature>
<sequence>MQNPAFFQAAETFKKIRAPFFQRQSLVNEFESFVSFEKHCYSIWAMYQQATVGNINVPILQLTFESKTTWMTNMEVGCGRGYMETKRITTEEAEKEFVRLVNNLEKNLETLKNEWRKTCSNEDGYGGSQPN</sequence>
<dbReference type="InterPro" id="IPR014352">
    <property type="entry name" value="FERM/acyl-CoA-bd_prot_sf"/>
</dbReference>
<dbReference type="GO" id="GO:0000062">
    <property type="term" value="F:fatty-acyl-CoA binding"/>
    <property type="evidence" value="ECO:0007669"/>
    <property type="project" value="InterPro"/>
</dbReference>
<dbReference type="AlphaFoldDB" id="A0A8S1GY62"/>
<dbReference type="Proteomes" id="UP000835052">
    <property type="component" value="Unassembled WGS sequence"/>
</dbReference>
<evidence type="ECO:0000256" key="1">
    <source>
        <dbReference type="SAM" id="Coils"/>
    </source>
</evidence>
<organism evidence="2 3">
    <name type="scientific">Caenorhabditis auriculariae</name>
    <dbReference type="NCBI Taxonomy" id="2777116"/>
    <lineage>
        <taxon>Eukaryota</taxon>
        <taxon>Metazoa</taxon>
        <taxon>Ecdysozoa</taxon>
        <taxon>Nematoda</taxon>
        <taxon>Chromadorea</taxon>
        <taxon>Rhabditida</taxon>
        <taxon>Rhabditina</taxon>
        <taxon>Rhabditomorpha</taxon>
        <taxon>Rhabditoidea</taxon>
        <taxon>Rhabditidae</taxon>
        <taxon>Peloderinae</taxon>
        <taxon>Caenorhabditis</taxon>
    </lineage>
</organism>
<dbReference type="SUPFAM" id="SSF47027">
    <property type="entry name" value="Acyl-CoA binding protein"/>
    <property type="match status" value="1"/>
</dbReference>
<name>A0A8S1GY62_9PELO</name>
<evidence type="ECO:0000313" key="2">
    <source>
        <dbReference type="EMBL" id="CAD6188379.1"/>
    </source>
</evidence>
<keyword evidence="1" id="KW-0175">Coiled coil</keyword>
<proteinExistence type="predicted"/>
<dbReference type="Gene3D" id="1.20.80.10">
    <property type="match status" value="1"/>
</dbReference>
<keyword evidence="3" id="KW-1185">Reference proteome</keyword>
<accession>A0A8S1GY62</accession>